<dbReference type="InterPro" id="IPR018337">
    <property type="entry name" value="Cell_wall/Cho-bd_repeat"/>
</dbReference>
<dbReference type="PROSITE" id="PS51170">
    <property type="entry name" value="CW"/>
    <property type="match status" value="1"/>
</dbReference>
<keyword evidence="3" id="KW-0732">Signal</keyword>
<sequence length="358" mass="41082">MKKKRTVFFVLTVLLCVLSFSAVCSAGWKQSGEKTRYYDTKKKTYVKNSWKKIGGKWYYFDKKGYLKTGRFQVDGKYYYVKRSTGKVCSRQVGSYYYNKDGVMVKNRWVKIKKHYFYFGANGKLKTGKFTVSGKTYYCTKSSGRVTSKRVGDYYYNSRGEMVKNRWVKNYYYGSSGKAKYGVFTVSGKTYCCIRSSGKVVNRWYEKHFYDADGVLATCQWIGSGSNKCYVDETGTIIKGNKNPKDPPSEADIRLLAAITYLEAGNQSYRGKVAVASVVINRLESKKFPNTLKSVIYQSGQFTPAMNGSLTKLYYSKKSIQKECVKAAKEVLTEGSKLKGYYYFNIYYGKLKIGDHWFS</sequence>
<feature type="domain" description="Cell wall hydrolase SleB" evidence="4">
    <location>
        <begin position="266"/>
        <end position="345"/>
    </location>
</feature>
<dbReference type="AlphaFoldDB" id="C6LEP7"/>
<proteinExistence type="predicted"/>
<dbReference type="Gene3D" id="2.10.270.10">
    <property type="entry name" value="Cholin Binding"/>
    <property type="match status" value="3"/>
</dbReference>
<feature type="chain" id="PRO_5039043360" evidence="3">
    <location>
        <begin position="27"/>
        <end position="358"/>
    </location>
</feature>
<dbReference type="OrthoDB" id="9785345at2"/>
<evidence type="ECO:0000256" key="3">
    <source>
        <dbReference type="SAM" id="SignalP"/>
    </source>
</evidence>
<dbReference type="EMBL" id="ACCL02000008">
    <property type="protein sequence ID" value="EET61030.1"/>
    <property type="molecule type" value="Genomic_DNA"/>
</dbReference>
<dbReference type="Proteomes" id="UP000005561">
    <property type="component" value="Unassembled WGS sequence"/>
</dbReference>
<dbReference type="Gene3D" id="1.10.10.2520">
    <property type="entry name" value="Cell wall hydrolase SleB, domain 1"/>
    <property type="match status" value="1"/>
</dbReference>
<dbReference type="InterPro" id="IPR011105">
    <property type="entry name" value="Cell_wall_hydrolase_SleB"/>
</dbReference>
<comment type="caution">
    <text evidence="5">The sequence shown here is derived from an EMBL/GenBank/DDBJ whole genome shotgun (WGS) entry which is preliminary data.</text>
</comment>
<dbReference type="eggNOG" id="COG3773">
    <property type="taxonomic scope" value="Bacteria"/>
</dbReference>
<gene>
    <name evidence="5" type="ORF">BRYFOR_07098</name>
</gene>
<dbReference type="Pfam" id="PF19127">
    <property type="entry name" value="Choline_bind_3"/>
    <property type="match status" value="1"/>
</dbReference>
<feature type="repeat" description="Cell wall-binding" evidence="2">
    <location>
        <begin position="47"/>
        <end position="66"/>
    </location>
</feature>
<protein>
    <submittedName>
        <fullName evidence="5">Cell wall-binding repeat protein</fullName>
    </submittedName>
</protein>
<keyword evidence="6" id="KW-1185">Reference proteome</keyword>
<accession>C6LEP7</accession>
<evidence type="ECO:0000313" key="5">
    <source>
        <dbReference type="EMBL" id="EET61030.1"/>
    </source>
</evidence>
<dbReference type="Pfam" id="PF07486">
    <property type="entry name" value="Hydrolase_2"/>
    <property type="match status" value="1"/>
</dbReference>
<dbReference type="STRING" id="168384.SAMN05660368_00295"/>
<evidence type="ECO:0000259" key="4">
    <source>
        <dbReference type="Pfam" id="PF07486"/>
    </source>
</evidence>
<evidence type="ECO:0000256" key="2">
    <source>
        <dbReference type="PROSITE-ProRule" id="PRU00591"/>
    </source>
</evidence>
<evidence type="ECO:0000256" key="1">
    <source>
        <dbReference type="ARBA" id="ARBA00022737"/>
    </source>
</evidence>
<keyword evidence="1" id="KW-0677">Repeat</keyword>
<dbReference type="GO" id="GO:0016787">
    <property type="term" value="F:hydrolase activity"/>
    <property type="evidence" value="ECO:0007669"/>
    <property type="project" value="InterPro"/>
</dbReference>
<dbReference type="eggNOG" id="COG5263">
    <property type="taxonomic scope" value="Bacteria"/>
</dbReference>
<reference evidence="5" key="1">
    <citation type="submission" date="2009-07" db="EMBL/GenBank/DDBJ databases">
        <authorList>
            <person name="Weinstock G."/>
            <person name="Sodergren E."/>
            <person name="Clifton S."/>
            <person name="Fulton L."/>
            <person name="Fulton B."/>
            <person name="Courtney L."/>
            <person name="Fronick C."/>
            <person name="Harrison M."/>
            <person name="Strong C."/>
            <person name="Farmer C."/>
            <person name="Delahaunty K."/>
            <person name="Markovic C."/>
            <person name="Hall O."/>
            <person name="Minx P."/>
            <person name="Tomlinson C."/>
            <person name="Mitreva M."/>
            <person name="Nelson J."/>
            <person name="Hou S."/>
            <person name="Wollam A."/>
            <person name="Pepin K.H."/>
            <person name="Johnson M."/>
            <person name="Bhonagiri V."/>
            <person name="Nash W.E."/>
            <person name="Warren W."/>
            <person name="Chinwalla A."/>
            <person name="Mardis E.R."/>
            <person name="Wilson R.K."/>
        </authorList>
    </citation>
    <scope>NUCLEOTIDE SEQUENCE [LARGE SCALE GENOMIC DNA]</scope>
    <source>
        <strain evidence="5">DSM 14469</strain>
    </source>
</reference>
<name>C6LEP7_9FIRM</name>
<dbReference type="InterPro" id="IPR042047">
    <property type="entry name" value="SleB_dom1"/>
</dbReference>
<dbReference type="RefSeq" id="WP_006861890.1">
    <property type="nucleotide sequence ID" value="NZ_ACCL02000008.1"/>
</dbReference>
<dbReference type="Pfam" id="PF01473">
    <property type="entry name" value="Choline_bind_1"/>
    <property type="match status" value="1"/>
</dbReference>
<feature type="signal peptide" evidence="3">
    <location>
        <begin position="1"/>
        <end position="26"/>
    </location>
</feature>
<organism evidence="5 6">
    <name type="scientific">Marvinbryantia formatexigens DSM 14469</name>
    <dbReference type="NCBI Taxonomy" id="478749"/>
    <lineage>
        <taxon>Bacteria</taxon>
        <taxon>Bacillati</taxon>
        <taxon>Bacillota</taxon>
        <taxon>Clostridia</taxon>
        <taxon>Lachnospirales</taxon>
        <taxon>Lachnospiraceae</taxon>
        <taxon>Marvinbryantia</taxon>
    </lineage>
</organism>
<evidence type="ECO:0000313" key="6">
    <source>
        <dbReference type="Proteomes" id="UP000005561"/>
    </source>
</evidence>
<dbReference type="SUPFAM" id="SSF69360">
    <property type="entry name" value="Cell wall binding repeat"/>
    <property type="match status" value="1"/>
</dbReference>